<evidence type="ECO:0000313" key="2">
    <source>
        <dbReference type="EMBL" id="CAA9475270.1"/>
    </source>
</evidence>
<reference evidence="2" key="1">
    <citation type="submission" date="2020-02" db="EMBL/GenBank/DDBJ databases">
        <authorList>
            <person name="Meier V. D."/>
        </authorList>
    </citation>
    <scope>NUCLEOTIDE SEQUENCE</scope>
    <source>
        <strain evidence="2">AVDCRST_MAG38</strain>
    </source>
</reference>
<name>A0A6J4RQF9_9ACTN</name>
<gene>
    <name evidence="2" type="ORF">AVDCRST_MAG38-1617</name>
</gene>
<feature type="compositionally biased region" description="Basic and acidic residues" evidence="1">
    <location>
        <begin position="1"/>
        <end position="13"/>
    </location>
</feature>
<protein>
    <submittedName>
        <fullName evidence="2">Uncharacterized protein</fullName>
    </submittedName>
</protein>
<organism evidence="2">
    <name type="scientific">uncultured Solirubrobacteraceae bacterium</name>
    <dbReference type="NCBI Taxonomy" id="1162706"/>
    <lineage>
        <taxon>Bacteria</taxon>
        <taxon>Bacillati</taxon>
        <taxon>Actinomycetota</taxon>
        <taxon>Thermoleophilia</taxon>
        <taxon>Solirubrobacterales</taxon>
        <taxon>Solirubrobacteraceae</taxon>
        <taxon>environmental samples</taxon>
    </lineage>
</organism>
<feature type="non-terminal residue" evidence="2">
    <location>
        <position position="28"/>
    </location>
</feature>
<dbReference type="AlphaFoldDB" id="A0A6J4RQF9"/>
<accession>A0A6J4RQF9</accession>
<dbReference type="EMBL" id="CADCVJ010000131">
    <property type="protein sequence ID" value="CAA9475270.1"/>
    <property type="molecule type" value="Genomic_DNA"/>
</dbReference>
<feature type="region of interest" description="Disordered" evidence="1">
    <location>
        <begin position="1"/>
        <end position="28"/>
    </location>
</feature>
<proteinExistence type="predicted"/>
<feature type="non-terminal residue" evidence="2">
    <location>
        <position position="1"/>
    </location>
</feature>
<evidence type="ECO:0000256" key="1">
    <source>
        <dbReference type="SAM" id="MobiDB-lite"/>
    </source>
</evidence>
<sequence length="28" mass="3136">ERPPAAPVRDRGRGARRAAPARPADRRR</sequence>